<accession>A0ABZ1C4I9</accession>
<proteinExistence type="predicted"/>
<dbReference type="Proteomes" id="UP000738431">
    <property type="component" value="Chromosome"/>
</dbReference>
<keyword evidence="2" id="KW-1185">Reference proteome</keyword>
<evidence type="ECO:0000313" key="1">
    <source>
        <dbReference type="EMBL" id="WRQ86636.1"/>
    </source>
</evidence>
<reference evidence="1 2" key="1">
    <citation type="submission" date="2021-08" db="EMBL/GenBank/DDBJ databases">
        <authorList>
            <person name="Zhang D."/>
            <person name="Zhang A."/>
            <person name="Wang L."/>
        </authorList>
    </citation>
    <scope>NUCLEOTIDE SEQUENCE [LARGE SCALE GENOMIC DNA]</scope>
    <source>
        <strain evidence="1 2">WL0086</strain>
    </source>
</reference>
<name>A0ABZ1C4I9_9BACT</name>
<dbReference type="RefSeq" id="WP_221030474.1">
    <property type="nucleotide sequence ID" value="NZ_CP139781.1"/>
</dbReference>
<dbReference type="EMBL" id="CP139781">
    <property type="protein sequence ID" value="WRQ86636.1"/>
    <property type="molecule type" value="Genomic_DNA"/>
</dbReference>
<evidence type="ECO:0000313" key="2">
    <source>
        <dbReference type="Proteomes" id="UP000738431"/>
    </source>
</evidence>
<gene>
    <name evidence="1" type="ORF">K1X11_017630</name>
</gene>
<organism evidence="1 2">
    <name type="scientific">Actomonas aquatica</name>
    <dbReference type="NCBI Taxonomy" id="2866162"/>
    <lineage>
        <taxon>Bacteria</taxon>
        <taxon>Pseudomonadati</taxon>
        <taxon>Verrucomicrobiota</taxon>
        <taxon>Opitutia</taxon>
        <taxon>Opitutales</taxon>
        <taxon>Opitutaceae</taxon>
        <taxon>Actomonas</taxon>
    </lineage>
</organism>
<reference evidence="1 2" key="2">
    <citation type="submission" date="2023-12" db="EMBL/GenBank/DDBJ databases">
        <title>Description of an unclassified Opitutus bacterium of Verrucomicrobiota.</title>
        <authorList>
            <person name="Zhang D.-F."/>
        </authorList>
    </citation>
    <scope>NUCLEOTIDE SEQUENCE [LARGE SCALE GENOMIC DNA]</scope>
    <source>
        <strain evidence="1 2">WL0086</strain>
    </source>
</reference>
<protein>
    <submittedName>
        <fullName evidence="1">Uncharacterized protein</fullName>
    </submittedName>
</protein>
<sequence>MNTTPPPLPTNMPPLDATCDRIVAALTRRLRETARQIEDVTPLYDHDFLIPVVHPDLAEPISRVSR</sequence>